<dbReference type="AlphaFoldDB" id="A0AAD5R2Z0"/>
<name>A0AAD5R2Z0_PARTN</name>
<reference evidence="1" key="1">
    <citation type="submission" date="2021-06" db="EMBL/GenBank/DDBJ databases">
        <title>Parelaphostrongylus tenuis whole genome reference sequence.</title>
        <authorList>
            <person name="Garwood T.J."/>
            <person name="Larsen P.A."/>
            <person name="Fountain-Jones N.M."/>
            <person name="Garbe J.R."/>
            <person name="Macchietto M.G."/>
            <person name="Kania S.A."/>
            <person name="Gerhold R.W."/>
            <person name="Richards J.E."/>
            <person name="Wolf T.M."/>
        </authorList>
    </citation>
    <scope>NUCLEOTIDE SEQUENCE</scope>
    <source>
        <strain evidence="1">MNPRO001-30</strain>
        <tissue evidence="1">Meninges</tissue>
    </source>
</reference>
<protein>
    <submittedName>
        <fullName evidence="1">Uncharacterized protein</fullName>
    </submittedName>
</protein>
<dbReference type="Proteomes" id="UP001196413">
    <property type="component" value="Unassembled WGS sequence"/>
</dbReference>
<comment type="caution">
    <text evidence="1">The sequence shown here is derived from an EMBL/GenBank/DDBJ whole genome shotgun (WGS) entry which is preliminary data.</text>
</comment>
<keyword evidence="2" id="KW-1185">Reference proteome</keyword>
<proteinExistence type="predicted"/>
<dbReference type="EMBL" id="JAHQIW010006258">
    <property type="protein sequence ID" value="KAJ1368638.1"/>
    <property type="molecule type" value="Genomic_DNA"/>
</dbReference>
<sequence>MPMFRKTAWMDHFTRTGKKAASRILVKLRIHVGFTIFNKHEEQIRQTNHPLMVRATWE</sequence>
<evidence type="ECO:0000313" key="2">
    <source>
        <dbReference type="Proteomes" id="UP001196413"/>
    </source>
</evidence>
<gene>
    <name evidence="1" type="ORF">KIN20_029850</name>
</gene>
<evidence type="ECO:0000313" key="1">
    <source>
        <dbReference type="EMBL" id="KAJ1368638.1"/>
    </source>
</evidence>
<organism evidence="1 2">
    <name type="scientific">Parelaphostrongylus tenuis</name>
    <name type="common">Meningeal worm</name>
    <dbReference type="NCBI Taxonomy" id="148309"/>
    <lineage>
        <taxon>Eukaryota</taxon>
        <taxon>Metazoa</taxon>
        <taxon>Ecdysozoa</taxon>
        <taxon>Nematoda</taxon>
        <taxon>Chromadorea</taxon>
        <taxon>Rhabditida</taxon>
        <taxon>Rhabditina</taxon>
        <taxon>Rhabditomorpha</taxon>
        <taxon>Strongyloidea</taxon>
        <taxon>Metastrongylidae</taxon>
        <taxon>Parelaphostrongylus</taxon>
    </lineage>
</organism>
<accession>A0AAD5R2Z0</accession>